<gene>
    <name evidence="1" type="ORF">Tci_898387</name>
</gene>
<accession>A0A699UY55</accession>
<dbReference type="EMBL" id="BKCJ011368560">
    <property type="protein sequence ID" value="GFD26418.1"/>
    <property type="molecule type" value="Genomic_DNA"/>
</dbReference>
<evidence type="ECO:0000313" key="1">
    <source>
        <dbReference type="EMBL" id="GFD26418.1"/>
    </source>
</evidence>
<dbReference type="AlphaFoldDB" id="A0A699UY55"/>
<sequence>MNKLLELQKWQGIHAEEELKGMIDSLDKSNETIAKYLQKYQDFASELPLEKRIGLISDLVKFQENYSKVYKFQSQQRRPMTKKPKREYYMAMIRNNLWWKVKDFKGLSFKEIEAKFTEVRKQVEDFIPICMHL</sequence>
<comment type="caution">
    <text evidence="1">The sequence shown here is derived from an EMBL/GenBank/DDBJ whole genome shotgun (WGS) entry which is preliminary data.</text>
</comment>
<reference evidence="1" key="1">
    <citation type="journal article" date="2019" name="Sci. Rep.">
        <title>Draft genome of Tanacetum cinerariifolium, the natural source of mosquito coil.</title>
        <authorList>
            <person name="Yamashiro T."/>
            <person name="Shiraishi A."/>
            <person name="Satake H."/>
            <person name="Nakayama K."/>
        </authorList>
    </citation>
    <scope>NUCLEOTIDE SEQUENCE</scope>
</reference>
<protein>
    <submittedName>
        <fullName evidence="1">Uncharacterized protein</fullName>
    </submittedName>
</protein>
<organism evidence="1">
    <name type="scientific">Tanacetum cinerariifolium</name>
    <name type="common">Dalmatian daisy</name>
    <name type="synonym">Chrysanthemum cinerariifolium</name>
    <dbReference type="NCBI Taxonomy" id="118510"/>
    <lineage>
        <taxon>Eukaryota</taxon>
        <taxon>Viridiplantae</taxon>
        <taxon>Streptophyta</taxon>
        <taxon>Embryophyta</taxon>
        <taxon>Tracheophyta</taxon>
        <taxon>Spermatophyta</taxon>
        <taxon>Magnoliopsida</taxon>
        <taxon>eudicotyledons</taxon>
        <taxon>Gunneridae</taxon>
        <taxon>Pentapetalae</taxon>
        <taxon>asterids</taxon>
        <taxon>campanulids</taxon>
        <taxon>Asterales</taxon>
        <taxon>Asteraceae</taxon>
        <taxon>Asteroideae</taxon>
        <taxon>Anthemideae</taxon>
        <taxon>Anthemidinae</taxon>
        <taxon>Tanacetum</taxon>
    </lineage>
</organism>
<name>A0A699UY55_TANCI</name>
<proteinExistence type="predicted"/>